<gene>
    <name evidence="1" type="ORF">LITE_LOCUS27854</name>
</gene>
<organism evidence="1 2">
    <name type="scientific">Linum tenue</name>
    <dbReference type="NCBI Taxonomy" id="586396"/>
    <lineage>
        <taxon>Eukaryota</taxon>
        <taxon>Viridiplantae</taxon>
        <taxon>Streptophyta</taxon>
        <taxon>Embryophyta</taxon>
        <taxon>Tracheophyta</taxon>
        <taxon>Spermatophyta</taxon>
        <taxon>Magnoliopsida</taxon>
        <taxon>eudicotyledons</taxon>
        <taxon>Gunneridae</taxon>
        <taxon>Pentapetalae</taxon>
        <taxon>rosids</taxon>
        <taxon>fabids</taxon>
        <taxon>Malpighiales</taxon>
        <taxon>Linaceae</taxon>
        <taxon>Linum</taxon>
    </lineage>
</organism>
<reference evidence="1" key="1">
    <citation type="submission" date="2022-08" db="EMBL/GenBank/DDBJ databases">
        <authorList>
            <person name="Gutierrez-Valencia J."/>
        </authorList>
    </citation>
    <scope>NUCLEOTIDE SEQUENCE</scope>
</reference>
<protein>
    <submittedName>
        <fullName evidence="1">Uncharacterized protein</fullName>
    </submittedName>
</protein>
<comment type="caution">
    <text evidence="1">The sequence shown here is derived from an EMBL/GenBank/DDBJ whole genome shotgun (WGS) entry which is preliminary data.</text>
</comment>
<evidence type="ECO:0000313" key="1">
    <source>
        <dbReference type="EMBL" id="CAI0443858.1"/>
    </source>
</evidence>
<evidence type="ECO:0000313" key="2">
    <source>
        <dbReference type="Proteomes" id="UP001154282"/>
    </source>
</evidence>
<dbReference type="EMBL" id="CAMGYJ010000007">
    <property type="protein sequence ID" value="CAI0443858.1"/>
    <property type="molecule type" value="Genomic_DNA"/>
</dbReference>
<dbReference type="Proteomes" id="UP001154282">
    <property type="component" value="Unassembled WGS sequence"/>
</dbReference>
<dbReference type="AlphaFoldDB" id="A0AAV0MAU8"/>
<accession>A0AAV0MAU8</accession>
<keyword evidence="2" id="KW-1185">Reference proteome</keyword>
<proteinExistence type="predicted"/>
<feature type="non-terminal residue" evidence="1">
    <location>
        <position position="1"/>
    </location>
</feature>
<name>A0AAV0MAU8_9ROSI</name>
<sequence>ILLWSICATSLEQDSILLVELLQCLRLKFKPIVCTDTSNAFVELRLDHPTKHEGVPEPRVPKFRLIYVAAVYCQSLMFCDKEV</sequence>